<sequence length="57" mass="6566">MMVVLLTMIISILGKLTKLERGHRDDDDHRRTAFLTSSPRRRPGASLRYSGFRLPPE</sequence>
<protein>
    <submittedName>
        <fullName evidence="2">Uncharacterized protein</fullName>
    </submittedName>
</protein>
<evidence type="ECO:0000256" key="1">
    <source>
        <dbReference type="SAM" id="MobiDB-lite"/>
    </source>
</evidence>
<keyword evidence="3" id="KW-1185">Reference proteome</keyword>
<dbReference type="EMBL" id="LN885086">
    <property type="protein sequence ID" value="CUQ65936.1"/>
    <property type="molecule type" value="Genomic_DNA"/>
</dbReference>
<proteinExistence type="predicted"/>
<evidence type="ECO:0000313" key="2">
    <source>
        <dbReference type="EMBL" id="CUQ65936.1"/>
    </source>
</evidence>
<feature type="compositionally biased region" description="Basic and acidic residues" evidence="1">
    <location>
        <begin position="21"/>
        <end position="31"/>
    </location>
</feature>
<dbReference type="KEGG" id="nio:NITINOP_0961"/>
<reference evidence="3" key="1">
    <citation type="submission" date="2015-09" db="EMBL/GenBank/DDBJ databases">
        <authorList>
            <person name="Daims H."/>
        </authorList>
    </citation>
    <scope>NUCLEOTIDE SEQUENCE [LARGE SCALE GENOMIC DNA]</scope>
</reference>
<evidence type="ECO:0000313" key="3">
    <source>
        <dbReference type="Proteomes" id="UP000066284"/>
    </source>
</evidence>
<dbReference type="STRING" id="1715989.NITINOP_0961"/>
<name>A0A0S4KRI7_9BACT</name>
<dbReference type="AlphaFoldDB" id="A0A0S4KRI7"/>
<gene>
    <name evidence="2" type="ORF">NITINOP_0961</name>
</gene>
<organism evidence="2 3">
    <name type="scientific">Candidatus Nitrospira inopinata</name>
    <dbReference type="NCBI Taxonomy" id="1715989"/>
    <lineage>
        <taxon>Bacteria</taxon>
        <taxon>Pseudomonadati</taxon>
        <taxon>Nitrospirota</taxon>
        <taxon>Nitrospiria</taxon>
        <taxon>Nitrospirales</taxon>
        <taxon>Nitrospiraceae</taxon>
        <taxon>Nitrospira</taxon>
    </lineage>
</organism>
<accession>A0A0S4KRI7</accession>
<feature type="region of interest" description="Disordered" evidence="1">
    <location>
        <begin position="21"/>
        <end position="57"/>
    </location>
</feature>
<dbReference type="Proteomes" id="UP000066284">
    <property type="component" value="Chromosome 1"/>
</dbReference>